<feature type="compositionally biased region" description="Polar residues" evidence="1">
    <location>
        <begin position="1"/>
        <end position="16"/>
    </location>
</feature>
<reference evidence="3 4" key="1">
    <citation type="journal article" date="2011" name="PLoS Pathog.">
        <title>Endophytic Life Strategies Decoded by Genome and Transcriptome Analyses of the Mutualistic Root Symbiont Piriformospora indica.</title>
        <authorList>
            <person name="Zuccaro A."/>
            <person name="Lahrmann U."/>
            <person name="Guldener U."/>
            <person name="Langen G."/>
            <person name="Pfiffi S."/>
            <person name="Biedenkopf D."/>
            <person name="Wong P."/>
            <person name="Samans B."/>
            <person name="Grimm C."/>
            <person name="Basiewicz M."/>
            <person name="Murat C."/>
            <person name="Martin F."/>
            <person name="Kogel K.H."/>
        </authorList>
    </citation>
    <scope>NUCLEOTIDE SEQUENCE [LARGE SCALE GENOMIC DNA]</scope>
    <source>
        <strain evidence="3 4">DSM 11827</strain>
    </source>
</reference>
<dbReference type="eggNOG" id="ENOG502S1Y6">
    <property type="taxonomic scope" value="Eukaryota"/>
</dbReference>
<dbReference type="InterPro" id="IPR001849">
    <property type="entry name" value="PH_domain"/>
</dbReference>
<accession>G4TJN5</accession>
<dbReference type="CDD" id="cd00821">
    <property type="entry name" value="PH"/>
    <property type="match status" value="1"/>
</dbReference>
<proteinExistence type="predicted"/>
<dbReference type="OMA" id="GWVSAIW"/>
<evidence type="ECO:0000313" key="3">
    <source>
        <dbReference type="EMBL" id="CCA71531.1"/>
    </source>
</evidence>
<feature type="compositionally biased region" description="Low complexity" evidence="1">
    <location>
        <begin position="474"/>
        <end position="488"/>
    </location>
</feature>
<feature type="compositionally biased region" description="Polar residues" evidence="1">
    <location>
        <begin position="25"/>
        <end position="67"/>
    </location>
</feature>
<dbReference type="Proteomes" id="UP000007148">
    <property type="component" value="Unassembled WGS sequence"/>
</dbReference>
<dbReference type="InParanoid" id="G4TJN5"/>
<feature type="domain" description="PH" evidence="2">
    <location>
        <begin position="198"/>
        <end position="310"/>
    </location>
</feature>
<feature type="compositionally biased region" description="Polar residues" evidence="1">
    <location>
        <begin position="497"/>
        <end position="515"/>
    </location>
</feature>
<keyword evidence="4" id="KW-1185">Reference proteome</keyword>
<gene>
    <name evidence="3" type="ORF">PIIN_05467</name>
</gene>
<feature type="region of interest" description="Disordered" evidence="1">
    <location>
        <begin position="102"/>
        <end position="130"/>
    </location>
</feature>
<evidence type="ECO:0000259" key="2">
    <source>
        <dbReference type="SMART" id="SM00233"/>
    </source>
</evidence>
<organism evidence="3 4">
    <name type="scientific">Serendipita indica (strain DSM 11827)</name>
    <name type="common">Root endophyte fungus</name>
    <name type="synonym">Piriformospora indica</name>
    <dbReference type="NCBI Taxonomy" id="1109443"/>
    <lineage>
        <taxon>Eukaryota</taxon>
        <taxon>Fungi</taxon>
        <taxon>Dikarya</taxon>
        <taxon>Basidiomycota</taxon>
        <taxon>Agaricomycotina</taxon>
        <taxon>Agaricomycetes</taxon>
        <taxon>Sebacinales</taxon>
        <taxon>Serendipitaceae</taxon>
        <taxon>Serendipita</taxon>
    </lineage>
</organism>
<feature type="region of interest" description="Disordered" evidence="1">
    <location>
        <begin position="454"/>
        <end position="519"/>
    </location>
</feature>
<sequence>MYLSDSNLTSRTTTHTHSFKPQPPLNSLVSSIGSSHEQVYESGSSRQQSDISRATSAVGHLQTQTRAQVHAPTKGRSRRNTQQLISIFEQATSEAAIMSQPLQRGLPLPPSPSARNAPAGPRVTKRAPLRDSFRNLVSAFNKAKRSFGDSTPARVRPPRMDTVGKVNDKPASTTGNSSCVAVPPEVSLSKFTPSFPPDVRSGILLYYDDNPRGAVWHRCNAFLSSSTLRISYFNTSGKESTRSFRMNHASDARSMTDRSSFQVGPPLLDSHIPCAFEVNFGEKGVEIFAAISALERVGWISAIWDSIISGKCADTEHAVESSRVELALSLPISDRDDDEAVIHSPRPVDATSQDISPLLLLKRTGSPSCSRSTWVTEGSAQSHDHTISQNRTGTALSVRERIAHLNQMDRNSSQDLYATPPRTPSIASRKSTAQTSPLRKTVALRYHVDSPRSAQVKPLVLSSHSSIRKQPTMTTNDNAPSSNSSTSSQGLLHIHSVASSPLSNIPPKESTQSPDMTMRNIDTMPNQDFVHPGEIARMHKILSSIQKDVKLAIQQPPLPIPQLDDLRNRLQALASGLHSADLHGLHTKLETLQPTQVDEFEGKVTLNLAEEIEELRLAIEAMKIAQEDKLAGLPQILESLEALRESQNNAIPPPVPAKDVSPSETSPQEDLLMSLKEQVAMLNNHFVLFKEETEKVNIAFKLEESVPLRSLSVFSKRSQGPVKDVPESQPTGPGSEIQEILRIVKAEQEQQLATGNQFEDSIRYLNELNKWMEAFVAKTSDHEQLLHKISETLEKVVSNNQASALHAIGSDATEGSSQEPMTGLKASVDTFLSKLNELQGSGGLLPIMAMIKQNRSEQDELLRLSSDIKGDRLRFVEAMKEATTVNVAMQIDEFKRQLSHEVSAMLQDVGKFARARERKHLEQEIQEIFNKQVEHQSMRTSQPVMMPSLPSRPASTSQGPYPVFMLPPGAPTVHGSAVMHPPPFRPNSGFMTRALPTPTPYAPTPQPQTHVEPPSPTRRLA</sequence>
<feature type="region of interest" description="Disordered" evidence="1">
    <location>
        <begin position="983"/>
        <end position="1021"/>
    </location>
</feature>
<feature type="compositionally biased region" description="Polar residues" evidence="1">
    <location>
        <begin position="425"/>
        <end position="438"/>
    </location>
</feature>
<feature type="compositionally biased region" description="Pro residues" evidence="1">
    <location>
        <begin position="997"/>
        <end position="1006"/>
    </location>
</feature>
<feature type="region of interest" description="Disordered" evidence="1">
    <location>
        <begin position="1"/>
        <end position="80"/>
    </location>
</feature>
<dbReference type="SUPFAM" id="SSF50729">
    <property type="entry name" value="PH domain-like"/>
    <property type="match status" value="1"/>
</dbReference>
<dbReference type="HOGENOM" id="CLU_011049_0_0_1"/>
<dbReference type="STRING" id="1109443.G4TJN5"/>
<feature type="region of interest" description="Disordered" evidence="1">
    <location>
        <begin position="147"/>
        <end position="178"/>
    </location>
</feature>
<name>G4TJN5_SERID</name>
<evidence type="ECO:0000256" key="1">
    <source>
        <dbReference type="SAM" id="MobiDB-lite"/>
    </source>
</evidence>
<feature type="region of interest" description="Disordered" evidence="1">
    <location>
        <begin position="407"/>
        <end position="439"/>
    </location>
</feature>
<evidence type="ECO:0000313" key="4">
    <source>
        <dbReference type="Proteomes" id="UP000007148"/>
    </source>
</evidence>
<comment type="caution">
    <text evidence="3">The sequence shown here is derived from an EMBL/GenBank/DDBJ whole genome shotgun (WGS) entry which is preliminary data.</text>
</comment>
<dbReference type="EMBL" id="CAFZ01000123">
    <property type="protein sequence ID" value="CCA71531.1"/>
    <property type="molecule type" value="Genomic_DNA"/>
</dbReference>
<dbReference type="AlphaFoldDB" id="G4TJN5"/>
<protein>
    <recommendedName>
        <fullName evidence="2">PH domain-containing protein</fullName>
    </recommendedName>
</protein>
<feature type="compositionally biased region" description="Polar residues" evidence="1">
    <location>
        <begin position="462"/>
        <end position="473"/>
    </location>
</feature>
<dbReference type="OrthoDB" id="2261329at2759"/>
<dbReference type="SMART" id="SM00233">
    <property type="entry name" value="PH"/>
    <property type="match status" value="1"/>
</dbReference>